<sequence>MTTNTATRPRLADASVVSSVRGWPSWAVIVLALLCTLAGAAIDGLTTGTLAWGLRIGFYLGVVGAALLVRRGSIFTAMVQPPLVLVVGLVVGGMLFTDAGGLYGTALRLIATFPTMAMGTAAAILIGLIRIVAQPLKNSAAKRAAAGGTPPPAHH</sequence>
<evidence type="ECO:0000313" key="4">
    <source>
        <dbReference type="Proteomes" id="UP000002218"/>
    </source>
</evidence>
<feature type="transmembrane region" description="Helical" evidence="1">
    <location>
        <begin position="50"/>
        <end position="69"/>
    </location>
</feature>
<evidence type="ECO:0000313" key="3">
    <source>
        <dbReference type="EMBL" id="ACV80673.1"/>
    </source>
</evidence>
<dbReference type="HOGENOM" id="CLU_1693596_0_0_11"/>
<dbReference type="Proteomes" id="UP000002218">
    <property type="component" value="Chromosome"/>
</dbReference>
<reference evidence="3 4" key="2">
    <citation type="journal article" date="2010" name="Stand. Genomic Sci.">
        <title>Complete genome sequence of Nakamurella multipartita type strain (Y-104).</title>
        <authorList>
            <person name="Tice H."/>
            <person name="Mayilraj S."/>
            <person name="Sims D."/>
            <person name="Lapidus A."/>
            <person name="Nolan M."/>
            <person name="Lucas S."/>
            <person name="Glavina Del Rio T."/>
            <person name="Copeland A."/>
            <person name="Cheng J.F."/>
            <person name="Meincke L."/>
            <person name="Bruce D."/>
            <person name="Goodwin L."/>
            <person name="Pitluck S."/>
            <person name="Ivanova N."/>
            <person name="Mavromatis K."/>
            <person name="Ovchinnikova G."/>
            <person name="Pati A."/>
            <person name="Chen A."/>
            <person name="Palaniappan K."/>
            <person name="Land M."/>
            <person name="Hauser L."/>
            <person name="Chang Y.J."/>
            <person name="Jeffries C.D."/>
            <person name="Detter J.C."/>
            <person name="Brettin T."/>
            <person name="Rohde M."/>
            <person name="Goker M."/>
            <person name="Bristow J."/>
            <person name="Eisen J.A."/>
            <person name="Markowitz V."/>
            <person name="Hugenholtz P."/>
            <person name="Kyrpides N.C."/>
            <person name="Klenk H.P."/>
            <person name="Chen F."/>
        </authorList>
    </citation>
    <scope>NUCLEOTIDE SEQUENCE [LARGE SCALE GENOMIC DNA]</scope>
    <source>
        <strain evidence="4">ATCC 700099 / DSM 44233 / CIP 104796 / JCM 9543 / NBRC 105858 / Y-104</strain>
    </source>
</reference>
<evidence type="ECO:0000259" key="2">
    <source>
        <dbReference type="Pfam" id="PF20177"/>
    </source>
</evidence>
<name>C8XKL6_NAKMY</name>
<keyword evidence="1" id="KW-0812">Transmembrane</keyword>
<dbReference type="InterPro" id="IPR046672">
    <property type="entry name" value="DUF6542"/>
</dbReference>
<dbReference type="Pfam" id="PF20177">
    <property type="entry name" value="DUF6542"/>
    <property type="match status" value="1"/>
</dbReference>
<dbReference type="RefSeq" id="WP_015749497.1">
    <property type="nucleotide sequence ID" value="NC_013235.1"/>
</dbReference>
<keyword evidence="1" id="KW-0472">Membrane</keyword>
<keyword evidence="4" id="KW-1185">Reference proteome</keyword>
<dbReference type="EMBL" id="CP001737">
    <property type="protein sequence ID" value="ACV80673.1"/>
    <property type="molecule type" value="Genomic_DNA"/>
</dbReference>
<dbReference type="InParanoid" id="C8XKL6"/>
<accession>C8XKL6</accession>
<keyword evidence="1" id="KW-1133">Transmembrane helix</keyword>
<evidence type="ECO:0000256" key="1">
    <source>
        <dbReference type="SAM" id="Phobius"/>
    </source>
</evidence>
<dbReference type="STRING" id="479431.Namu_4386"/>
<protein>
    <recommendedName>
        <fullName evidence="2">DUF6542 domain-containing protein</fullName>
    </recommendedName>
</protein>
<feature type="transmembrane region" description="Helical" evidence="1">
    <location>
        <begin position="81"/>
        <end position="103"/>
    </location>
</feature>
<feature type="transmembrane region" description="Helical" evidence="1">
    <location>
        <begin position="109"/>
        <end position="133"/>
    </location>
</feature>
<dbReference type="KEGG" id="nml:Namu_4386"/>
<organism evidence="3 4">
    <name type="scientific">Nakamurella multipartita (strain ATCC 700099 / DSM 44233 / CIP 104796 / JCM 9543 / NBRC 105858 / Y-104)</name>
    <name type="common">Microsphaera multipartita</name>
    <dbReference type="NCBI Taxonomy" id="479431"/>
    <lineage>
        <taxon>Bacteria</taxon>
        <taxon>Bacillati</taxon>
        <taxon>Actinomycetota</taxon>
        <taxon>Actinomycetes</taxon>
        <taxon>Nakamurellales</taxon>
        <taxon>Nakamurellaceae</taxon>
        <taxon>Nakamurella</taxon>
    </lineage>
</organism>
<reference evidence="4" key="1">
    <citation type="submission" date="2009-09" db="EMBL/GenBank/DDBJ databases">
        <title>The complete genome of Nakamurella multipartita DSM 44233.</title>
        <authorList>
            <consortium name="US DOE Joint Genome Institute (JGI-PGF)"/>
            <person name="Lucas S."/>
            <person name="Copeland A."/>
            <person name="Lapidus A."/>
            <person name="Glavina del Rio T."/>
            <person name="Dalin E."/>
            <person name="Tice H."/>
            <person name="Bruce D."/>
            <person name="Goodwin L."/>
            <person name="Pitluck S."/>
            <person name="Kyrpides N."/>
            <person name="Mavromatis K."/>
            <person name="Ivanova N."/>
            <person name="Ovchinnikova G."/>
            <person name="Sims D."/>
            <person name="Meincke L."/>
            <person name="Brettin T."/>
            <person name="Detter J.C."/>
            <person name="Han C."/>
            <person name="Larimer F."/>
            <person name="Land M."/>
            <person name="Hauser L."/>
            <person name="Markowitz V."/>
            <person name="Cheng J.-F."/>
            <person name="Hugenholtz P."/>
            <person name="Woyke T."/>
            <person name="Wu D."/>
            <person name="Klenk H.-P."/>
            <person name="Eisen J.A."/>
        </authorList>
    </citation>
    <scope>NUCLEOTIDE SEQUENCE [LARGE SCALE GENOMIC DNA]</scope>
    <source>
        <strain evidence="4">ATCC 700099 / DSM 44233 / CIP 104796 / JCM 9543 / NBRC 105858 / Y-104</strain>
    </source>
</reference>
<feature type="domain" description="DUF6542" evidence="2">
    <location>
        <begin position="22"/>
        <end position="134"/>
    </location>
</feature>
<proteinExistence type="predicted"/>
<dbReference type="AlphaFoldDB" id="C8XKL6"/>
<gene>
    <name evidence="3" type="ordered locus">Namu_4386</name>
</gene>
<dbReference type="OrthoDB" id="5192877at2"/>